<dbReference type="GO" id="GO:0005506">
    <property type="term" value="F:iron ion binding"/>
    <property type="evidence" value="ECO:0007669"/>
    <property type="project" value="UniProtKB-UniRule"/>
</dbReference>
<comment type="catalytic activity">
    <reaction evidence="6 7">
        <text>L-threonylcarbamoyladenylate + adenosine(37) in tRNA = N(6)-L-threonylcarbamoyladenosine(37) in tRNA + AMP + H(+)</text>
        <dbReference type="Rhea" id="RHEA:37059"/>
        <dbReference type="Rhea" id="RHEA-COMP:10162"/>
        <dbReference type="Rhea" id="RHEA-COMP:10163"/>
        <dbReference type="ChEBI" id="CHEBI:15378"/>
        <dbReference type="ChEBI" id="CHEBI:73682"/>
        <dbReference type="ChEBI" id="CHEBI:74411"/>
        <dbReference type="ChEBI" id="CHEBI:74418"/>
        <dbReference type="ChEBI" id="CHEBI:456215"/>
        <dbReference type="EC" id="2.3.1.234"/>
    </reaction>
</comment>
<keyword evidence="10" id="KW-1185">Reference proteome</keyword>
<dbReference type="PRINTS" id="PR00789">
    <property type="entry name" value="OSIALOPTASE"/>
</dbReference>
<dbReference type="Gene3D" id="3.30.420.40">
    <property type="match status" value="2"/>
</dbReference>
<dbReference type="InterPro" id="IPR000905">
    <property type="entry name" value="Gcp-like_dom"/>
</dbReference>
<keyword evidence="2 7" id="KW-0819">tRNA processing</keyword>
<comment type="cofactor">
    <cofactor evidence="7">
        <name>Fe(2+)</name>
        <dbReference type="ChEBI" id="CHEBI:29033"/>
    </cofactor>
    <text evidence="7">Binds 1 Fe(2+) ion per subunit.</text>
</comment>
<feature type="binding site" evidence="7">
    <location>
        <position position="193"/>
    </location>
    <ligand>
        <name>substrate</name>
    </ligand>
</feature>
<evidence type="ECO:0000256" key="5">
    <source>
        <dbReference type="ARBA" id="ARBA00023315"/>
    </source>
</evidence>
<comment type="similarity">
    <text evidence="7">Belongs to the KAE1 / TsaD family.</text>
</comment>
<dbReference type="InterPro" id="IPR022450">
    <property type="entry name" value="TsaD"/>
</dbReference>
<feature type="binding site" evidence="7">
    <location>
        <position position="125"/>
    </location>
    <ligand>
        <name>Fe cation</name>
        <dbReference type="ChEBI" id="CHEBI:24875"/>
    </ligand>
</feature>
<dbReference type="AlphaFoldDB" id="A0A316CKY5"/>
<proteinExistence type="inferred from homology"/>
<dbReference type="EC" id="2.3.1.234" evidence="7"/>
<sequence>MERNDAMIRILGIETSCDETAASVVALGEDAPHILSNVVLSQIEDHAAFGGVVPEIAARAHVEALDGIVEAALADAGTKLSDIDAIAATAGPGLVGGLIVGLMTAKAIAAAAGKPLIAVNHLEGHALTARLTDGLSFPYLLLLVSGGHTQILLVRGVGDYQRWATTIDDALGEAFDKTAKMLGLPYPGGPSVERTAAAGDATRFAFPRPMKGEARPDFSFSGLKTAVRQAATAIAPLSDRDVADICASFQTAVSDALGDRVARALARFREEYPAVDAPALVVAGGVAANKTIRATLETLCTDNGFAFVAPPHALCTDNAAMIAWAGIERMRAGLLDPDAMDFVPRSRWPLDSVSVPVVGSGRRGAKA</sequence>
<dbReference type="SUPFAM" id="SSF53067">
    <property type="entry name" value="Actin-like ATPase domain"/>
    <property type="match status" value="2"/>
</dbReference>
<dbReference type="Proteomes" id="UP000245396">
    <property type="component" value="Unassembled WGS sequence"/>
</dbReference>
<dbReference type="NCBIfam" id="TIGR03723">
    <property type="entry name" value="T6A_TsaD_YgjD"/>
    <property type="match status" value="1"/>
</dbReference>
<dbReference type="HAMAP" id="MF_01445">
    <property type="entry name" value="TsaD"/>
    <property type="match status" value="1"/>
</dbReference>
<feature type="binding site" evidence="7">
    <location>
        <position position="289"/>
    </location>
    <ligand>
        <name>substrate</name>
    </ligand>
</feature>
<dbReference type="NCBIfam" id="TIGR00329">
    <property type="entry name" value="gcp_kae1"/>
    <property type="match status" value="1"/>
</dbReference>
<protein>
    <recommendedName>
        <fullName evidence="7">tRNA N6-adenosine threonylcarbamoyltransferase</fullName>
        <ecNumber evidence="7">2.3.1.234</ecNumber>
    </recommendedName>
    <alternativeName>
        <fullName evidence="7">N6-L-threonylcarbamoyladenine synthase</fullName>
        <shortName evidence="7">t(6)A synthase</shortName>
    </alternativeName>
    <alternativeName>
        <fullName evidence="7">t(6)A37 threonylcarbamoyladenosine biosynthesis protein TsaD</fullName>
    </alternativeName>
    <alternativeName>
        <fullName evidence="7">tRNA threonylcarbamoyladenosine biosynthesis protein TsaD</fullName>
    </alternativeName>
</protein>
<dbReference type="GO" id="GO:0061711">
    <property type="term" value="F:tRNA N(6)-L-threonylcarbamoyladenine synthase activity"/>
    <property type="evidence" value="ECO:0007669"/>
    <property type="project" value="UniProtKB-EC"/>
</dbReference>
<evidence type="ECO:0000256" key="1">
    <source>
        <dbReference type="ARBA" id="ARBA00022679"/>
    </source>
</evidence>
<evidence type="ECO:0000313" key="9">
    <source>
        <dbReference type="EMBL" id="PWJ80148.1"/>
    </source>
</evidence>
<dbReference type="InterPro" id="IPR043129">
    <property type="entry name" value="ATPase_NBD"/>
</dbReference>
<keyword evidence="4 7" id="KW-0408">Iron</keyword>
<comment type="subcellular location">
    <subcellularLocation>
        <location evidence="7">Cytoplasm</location>
    </subcellularLocation>
</comment>
<dbReference type="CDD" id="cd24133">
    <property type="entry name" value="ASKHA_NBD_TsaD_bac"/>
    <property type="match status" value="1"/>
</dbReference>
<feature type="binding site" evidence="7">
    <location>
        <begin position="143"/>
        <end position="147"/>
    </location>
    <ligand>
        <name>substrate</name>
    </ligand>
</feature>
<accession>A0A316CKY5</accession>
<dbReference type="GO" id="GO:0002949">
    <property type="term" value="P:tRNA threonylcarbamoyladenosine modification"/>
    <property type="evidence" value="ECO:0007669"/>
    <property type="project" value="UniProtKB-UniRule"/>
</dbReference>
<evidence type="ECO:0000256" key="6">
    <source>
        <dbReference type="ARBA" id="ARBA00048117"/>
    </source>
</evidence>
<feature type="binding site" evidence="7">
    <location>
        <position position="189"/>
    </location>
    <ligand>
        <name>substrate</name>
    </ligand>
</feature>
<keyword evidence="1 7" id="KW-0808">Transferase</keyword>
<organism evidence="9 10">
    <name type="scientific">Pseudaminobacter salicylatoxidans</name>
    <dbReference type="NCBI Taxonomy" id="93369"/>
    <lineage>
        <taxon>Bacteria</taxon>
        <taxon>Pseudomonadati</taxon>
        <taxon>Pseudomonadota</taxon>
        <taxon>Alphaproteobacteria</taxon>
        <taxon>Hyphomicrobiales</taxon>
        <taxon>Phyllobacteriaceae</taxon>
        <taxon>Pseudaminobacter</taxon>
    </lineage>
</organism>
<feature type="binding site" evidence="7">
    <location>
        <position position="317"/>
    </location>
    <ligand>
        <name>Fe cation</name>
        <dbReference type="ChEBI" id="CHEBI:24875"/>
    </ligand>
</feature>
<evidence type="ECO:0000256" key="2">
    <source>
        <dbReference type="ARBA" id="ARBA00022694"/>
    </source>
</evidence>
<feature type="domain" description="Gcp-like" evidence="8">
    <location>
        <begin position="33"/>
        <end position="324"/>
    </location>
</feature>
<dbReference type="FunFam" id="3.30.420.40:FF:000012">
    <property type="entry name" value="tRNA N6-adenosine threonylcarbamoyltransferase"/>
    <property type="match status" value="1"/>
</dbReference>
<dbReference type="EMBL" id="QGGG01000013">
    <property type="protein sequence ID" value="PWJ80148.1"/>
    <property type="molecule type" value="Genomic_DNA"/>
</dbReference>
<dbReference type="PANTHER" id="PTHR11735:SF6">
    <property type="entry name" value="TRNA N6-ADENOSINE THREONYLCARBAMOYLTRANSFERASE, MITOCHONDRIAL"/>
    <property type="match status" value="1"/>
</dbReference>
<dbReference type="Pfam" id="PF00814">
    <property type="entry name" value="TsaD"/>
    <property type="match status" value="1"/>
</dbReference>
<feature type="binding site" evidence="7">
    <location>
        <position position="176"/>
    </location>
    <ligand>
        <name>substrate</name>
    </ligand>
</feature>
<keyword evidence="5 7" id="KW-0012">Acyltransferase</keyword>
<keyword evidence="7" id="KW-0963">Cytoplasm</keyword>
<evidence type="ECO:0000256" key="4">
    <source>
        <dbReference type="ARBA" id="ARBA00023004"/>
    </source>
</evidence>
<evidence type="ECO:0000259" key="8">
    <source>
        <dbReference type="Pfam" id="PF00814"/>
    </source>
</evidence>
<reference evidence="9 10" key="1">
    <citation type="submission" date="2018-05" db="EMBL/GenBank/DDBJ databases">
        <title>Genomic Encyclopedia of Type Strains, Phase IV (KMG-IV): sequencing the most valuable type-strain genomes for metagenomic binning, comparative biology and taxonomic classification.</title>
        <authorList>
            <person name="Goeker M."/>
        </authorList>
    </citation>
    <scope>NUCLEOTIDE SEQUENCE [LARGE SCALE GENOMIC DNA]</scope>
    <source>
        <strain evidence="9 10">DSM 6986</strain>
    </source>
</reference>
<evidence type="ECO:0000256" key="3">
    <source>
        <dbReference type="ARBA" id="ARBA00022723"/>
    </source>
</evidence>
<gene>
    <name evidence="7" type="primary">tsaD</name>
    <name evidence="9" type="ORF">C7441_11375</name>
</gene>
<comment type="caution">
    <text evidence="9">The sequence shown here is derived from an EMBL/GenBank/DDBJ whole genome shotgun (WGS) entry which is preliminary data.</text>
</comment>
<evidence type="ECO:0000313" key="10">
    <source>
        <dbReference type="Proteomes" id="UP000245396"/>
    </source>
</evidence>
<keyword evidence="3 7" id="KW-0479">Metal-binding</keyword>
<dbReference type="InterPro" id="IPR017861">
    <property type="entry name" value="KAE1/TsaD"/>
</dbReference>
<feature type="binding site" evidence="7">
    <location>
        <position position="121"/>
    </location>
    <ligand>
        <name>Fe cation</name>
        <dbReference type="ChEBI" id="CHEBI:24875"/>
    </ligand>
</feature>
<comment type="function">
    <text evidence="7">Required for the formation of a threonylcarbamoyl group on adenosine at position 37 (t(6)A37) in tRNAs that read codons beginning with adenine. Is involved in the transfer of the threonylcarbamoyl moiety of threonylcarbamoyl-AMP (TC-AMP) to the N6 group of A37, together with TsaE and TsaB. TsaD likely plays a direct catalytic role in this reaction.</text>
</comment>
<dbReference type="PANTHER" id="PTHR11735">
    <property type="entry name" value="TRNA N6-ADENOSINE THREONYLCARBAMOYLTRANSFERASE"/>
    <property type="match status" value="1"/>
</dbReference>
<dbReference type="GO" id="GO:0005737">
    <property type="term" value="C:cytoplasm"/>
    <property type="evidence" value="ECO:0007669"/>
    <property type="project" value="UniProtKB-SubCell"/>
</dbReference>
<name>A0A316CKY5_PSESE</name>
<evidence type="ECO:0000256" key="7">
    <source>
        <dbReference type="HAMAP-Rule" id="MF_01445"/>
    </source>
</evidence>
<dbReference type="STRING" id="1192868.GCA_000304395_01198"/>